<dbReference type="InterPro" id="IPR036010">
    <property type="entry name" value="2Fe-2S_ferredoxin-like_sf"/>
</dbReference>
<keyword evidence="5" id="KW-0249">Electron transport</keyword>
<name>A0A0L0MBR0_9BURK</name>
<keyword evidence="4" id="KW-0479">Metal-binding</keyword>
<evidence type="ECO:0000313" key="11">
    <source>
        <dbReference type="EMBL" id="KND59711.1"/>
    </source>
</evidence>
<keyword evidence="2" id="KW-0813">Transport</keyword>
<feature type="domain" description="2Fe-2S ferredoxin-type" evidence="10">
    <location>
        <begin position="9"/>
        <end position="98"/>
    </location>
</feature>
<evidence type="ECO:0000256" key="3">
    <source>
        <dbReference type="ARBA" id="ARBA00022714"/>
    </source>
</evidence>
<dbReference type="InterPro" id="IPR001041">
    <property type="entry name" value="2Fe-2S_ferredoxin-type"/>
</dbReference>
<evidence type="ECO:0000256" key="9">
    <source>
        <dbReference type="SAM" id="MobiDB-lite"/>
    </source>
</evidence>
<dbReference type="EMBL" id="LFJJ01000107">
    <property type="protein sequence ID" value="KND59711.1"/>
    <property type="molecule type" value="Genomic_DNA"/>
</dbReference>
<reference evidence="12" key="1">
    <citation type="submission" date="2015-06" db="EMBL/GenBank/DDBJ databases">
        <title>Comparative genomics of Burkholderia leaf nodule symbionts.</title>
        <authorList>
            <person name="Carlier A."/>
            <person name="Eberl L."/>
            <person name="Pinto-Carbo M."/>
        </authorList>
    </citation>
    <scope>NUCLEOTIDE SEQUENCE [LARGE SCALE GENOMIC DNA]</scope>
    <source>
        <strain evidence="12">UZHbot4</strain>
    </source>
</reference>
<dbReference type="OrthoDB" id="9806195at2"/>
<evidence type="ECO:0000256" key="1">
    <source>
        <dbReference type="ARBA" id="ARBA00007874"/>
    </source>
</evidence>
<sequence>MSDSRNDHFALTIEPDHHFVSVRAGESLLEAALRAGLSLPRSCRNGTCRAYLCKLVVGEVRYRVEWPGLTAEEKADGWILPCVALPQSDVTIDQPARSDAPVAPKPASSRGF</sequence>
<evidence type="ECO:0000256" key="5">
    <source>
        <dbReference type="ARBA" id="ARBA00022982"/>
    </source>
</evidence>
<comment type="cofactor">
    <cofactor evidence="8">
        <name>[2Fe-2S] cluster</name>
        <dbReference type="ChEBI" id="CHEBI:190135"/>
    </cofactor>
</comment>
<evidence type="ECO:0000256" key="8">
    <source>
        <dbReference type="ARBA" id="ARBA00034078"/>
    </source>
</evidence>
<keyword evidence="12" id="KW-1185">Reference proteome</keyword>
<evidence type="ECO:0000259" key="10">
    <source>
        <dbReference type="PROSITE" id="PS51085"/>
    </source>
</evidence>
<protein>
    <submittedName>
        <fullName evidence="11">Ferredoxin</fullName>
    </submittedName>
</protein>
<dbReference type="Pfam" id="PF00111">
    <property type="entry name" value="Fer2"/>
    <property type="match status" value="1"/>
</dbReference>
<comment type="similarity">
    <text evidence="1">Belongs to the 2Fe2S plant-type ferredoxin family.</text>
</comment>
<keyword evidence="7" id="KW-0411">Iron-sulfur</keyword>
<dbReference type="AlphaFoldDB" id="A0A0L0MBR0"/>
<dbReference type="SUPFAM" id="SSF54292">
    <property type="entry name" value="2Fe-2S ferredoxin-like"/>
    <property type="match status" value="1"/>
</dbReference>
<evidence type="ECO:0000256" key="4">
    <source>
        <dbReference type="ARBA" id="ARBA00022723"/>
    </source>
</evidence>
<keyword evidence="3" id="KW-0001">2Fe-2S</keyword>
<dbReference type="PATRIC" id="fig|242163.4.peg.571"/>
<evidence type="ECO:0000313" key="12">
    <source>
        <dbReference type="Proteomes" id="UP000036959"/>
    </source>
</evidence>
<dbReference type="PROSITE" id="PS51085">
    <property type="entry name" value="2FE2S_FER_2"/>
    <property type="match status" value="1"/>
</dbReference>
<organism evidence="11 12">
    <name type="scientific">Candidatus Burkholderia verschuerenii</name>
    <dbReference type="NCBI Taxonomy" id="242163"/>
    <lineage>
        <taxon>Bacteria</taxon>
        <taxon>Pseudomonadati</taxon>
        <taxon>Pseudomonadota</taxon>
        <taxon>Betaproteobacteria</taxon>
        <taxon>Burkholderiales</taxon>
        <taxon>Burkholderiaceae</taxon>
        <taxon>Burkholderia</taxon>
    </lineage>
</organism>
<dbReference type="GO" id="GO:0046872">
    <property type="term" value="F:metal ion binding"/>
    <property type="evidence" value="ECO:0007669"/>
    <property type="project" value="UniProtKB-KW"/>
</dbReference>
<feature type="region of interest" description="Disordered" evidence="9">
    <location>
        <begin position="93"/>
        <end position="112"/>
    </location>
</feature>
<evidence type="ECO:0000256" key="7">
    <source>
        <dbReference type="ARBA" id="ARBA00023014"/>
    </source>
</evidence>
<proteinExistence type="inferred from homology"/>
<dbReference type="PANTHER" id="PTHR43112:SF3">
    <property type="entry name" value="FERREDOXIN-2, CHLOROPLASTIC"/>
    <property type="match status" value="1"/>
</dbReference>
<keyword evidence="6" id="KW-0408">Iron</keyword>
<dbReference type="GO" id="GO:0051537">
    <property type="term" value="F:2 iron, 2 sulfur cluster binding"/>
    <property type="evidence" value="ECO:0007669"/>
    <property type="project" value="UniProtKB-KW"/>
</dbReference>
<accession>A0A0L0MBR0</accession>
<dbReference type="Proteomes" id="UP000036959">
    <property type="component" value="Unassembled WGS sequence"/>
</dbReference>
<dbReference type="CDD" id="cd00207">
    <property type="entry name" value="fer2"/>
    <property type="match status" value="1"/>
</dbReference>
<gene>
    <name evidence="11" type="ORF">BVER_00448</name>
</gene>
<evidence type="ECO:0000256" key="6">
    <source>
        <dbReference type="ARBA" id="ARBA00023004"/>
    </source>
</evidence>
<dbReference type="InterPro" id="IPR012675">
    <property type="entry name" value="Beta-grasp_dom_sf"/>
</dbReference>
<evidence type="ECO:0000256" key="2">
    <source>
        <dbReference type="ARBA" id="ARBA00022448"/>
    </source>
</evidence>
<dbReference type="PANTHER" id="PTHR43112">
    <property type="entry name" value="FERREDOXIN"/>
    <property type="match status" value="1"/>
</dbReference>
<dbReference type="Gene3D" id="3.10.20.30">
    <property type="match status" value="1"/>
</dbReference>
<comment type="caution">
    <text evidence="11">The sequence shown here is derived from an EMBL/GenBank/DDBJ whole genome shotgun (WGS) entry which is preliminary data.</text>
</comment>